<keyword evidence="2" id="KW-1185">Reference proteome</keyword>
<comment type="caution">
    <text evidence="1">The sequence shown here is derived from an EMBL/GenBank/DDBJ whole genome shotgun (WGS) entry which is preliminary data.</text>
</comment>
<evidence type="ECO:0000313" key="1">
    <source>
        <dbReference type="EMBL" id="ETW99586.1"/>
    </source>
</evidence>
<dbReference type="EMBL" id="AZHX01001818">
    <property type="protein sequence ID" value="ETW99586.1"/>
    <property type="molecule type" value="Genomic_DNA"/>
</dbReference>
<dbReference type="Pfam" id="PF01724">
    <property type="entry name" value="DUF29"/>
    <property type="match status" value="1"/>
</dbReference>
<organism evidence="1 2">
    <name type="scientific">Candidatus Entotheonella gemina</name>
    <dbReference type="NCBI Taxonomy" id="1429439"/>
    <lineage>
        <taxon>Bacteria</taxon>
        <taxon>Pseudomonadati</taxon>
        <taxon>Nitrospinota/Tectimicrobiota group</taxon>
        <taxon>Candidatus Tectimicrobiota</taxon>
        <taxon>Candidatus Entotheonellia</taxon>
        <taxon>Candidatus Entotheonellales</taxon>
        <taxon>Candidatus Entotheonellaceae</taxon>
        <taxon>Candidatus Entotheonella</taxon>
    </lineage>
</organism>
<dbReference type="Gene3D" id="1.20.1220.20">
    <property type="entry name" value="Uncharcterised protein PF01724"/>
    <property type="match status" value="1"/>
</dbReference>
<dbReference type="InterPro" id="IPR002636">
    <property type="entry name" value="DUF29"/>
</dbReference>
<name>W4LQ94_9BACT</name>
<proteinExistence type="predicted"/>
<dbReference type="HOGENOM" id="CLU_116670_2_0_7"/>
<evidence type="ECO:0000313" key="2">
    <source>
        <dbReference type="Proteomes" id="UP000019140"/>
    </source>
</evidence>
<reference evidence="1 2" key="1">
    <citation type="journal article" date="2014" name="Nature">
        <title>An environmental bacterial taxon with a large and distinct metabolic repertoire.</title>
        <authorList>
            <person name="Wilson M.C."/>
            <person name="Mori T."/>
            <person name="Ruckert C."/>
            <person name="Uria A.R."/>
            <person name="Helf M.J."/>
            <person name="Takada K."/>
            <person name="Gernert C."/>
            <person name="Steffens U.A."/>
            <person name="Heycke N."/>
            <person name="Schmitt S."/>
            <person name="Rinke C."/>
            <person name="Helfrich E.J."/>
            <person name="Brachmann A.O."/>
            <person name="Gurgui C."/>
            <person name="Wakimoto T."/>
            <person name="Kracht M."/>
            <person name="Crusemann M."/>
            <person name="Hentschel U."/>
            <person name="Abe I."/>
            <person name="Matsunaga S."/>
            <person name="Kalinowski J."/>
            <person name="Takeyama H."/>
            <person name="Piel J."/>
        </authorList>
    </citation>
    <scope>NUCLEOTIDE SEQUENCE [LARGE SCALE GENOMIC DNA]</scope>
    <source>
        <strain evidence="2">TSY2</strain>
    </source>
</reference>
<dbReference type="AlphaFoldDB" id="W4LQ94"/>
<accession>W4LQ94</accession>
<dbReference type="Proteomes" id="UP000019140">
    <property type="component" value="Unassembled WGS sequence"/>
</dbReference>
<evidence type="ECO:0008006" key="3">
    <source>
        <dbReference type="Google" id="ProtNLM"/>
    </source>
</evidence>
<protein>
    <recommendedName>
        <fullName evidence="3">DUF29 domain-containing protein</fullName>
    </recommendedName>
</protein>
<dbReference type="PANTHER" id="PTHR34235">
    <property type="entry name" value="SLR1203 PROTEIN-RELATED"/>
    <property type="match status" value="1"/>
</dbReference>
<sequence>MPEVNKETEKPVRDWEWLALTDHYHTAVAIREALLEGDVEDATEGLEELIDALSRSEERALESHLIRLMQHVIKWQVQPAKRSPSWVYTIREQRRQIRKLQRRYPRFTDRRIEEALWDDCLAGGINEAAQDMDQDIIDPPSLSWLDVFETDYHLES</sequence>
<dbReference type="PANTHER" id="PTHR34235:SF4">
    <property type="entry name" value="SLR0291 PROTEIN"/>
    <property type="match status" value="1"/>
</dbReference>
<gene>
    <name evidence="1" type="ORF">ETSY2_40640</name>
</gene>